<dbReference type="PANTHER" id="PTHR36710:SF13">
    <property type="entry name" value="PUTATIVE-RELATED"/>
    <property type="match status" value="1"/>
</dbReference>
<accession>A0ABQ9MRQ2</accession>
<dbReference type="Pfam" id="PF04043">
    <property type="entry name" value="PMEI"/>
    <property type="match status" value="1"/>
</dbReference>
<dbReference type="PANTHER" id="PTHR36710">
    <property type="entry name" value="PECTINESTERASE INHIBITOR-LIKE"/>
    <property type="match status" value="1"/>
</dbReference>
<dbReference type="InterPro" id="IPR034087">
    <property type="entry name" value="C/VIF1"/>
</dbReference>
<feature type="signal peptide" evidence="4">
    <location>
        <begin position="1"/>
        <end position="32"/>
    </location>
</feature>
<dbReference type="EMBL" id="JARPOI010000004">
    <property type="protein sequence ID" value="KAJ9181776.1"/>
    <property type="molecule type" value="Genomic_DNA"/>
</dbReference>
<dbReference type="InterPro" id="IPR052421">
    <property type="entry name" value="PCW_Enzyme_Inhibitor"/>
</dbReference>
<proteinExistence type="inferred from homology"/>
<dbReference type="CDD" id="cd15796">
    <property type="entry name" value="CIF_like"/>
    <property type="match status" value="1"/>
</dbReference>
<name>A0ABQ9MRQ2_HEVBR</name>
<evidence type="ECO:0000313" key="7">
    <source>
        <dbReference type="Proteomes" id="UP001174677"/>
    </source>
</evidence>
<feature type="chain" id="PRO_5045199956" description="Pectinesterase inhibitor domain-containing protein" evidence="4">
    <location>
        <begin position="33"/>
        <end position="177"/>
    </location>
</feature>
<dbReference type="Proteomes" id="UP001174677">
    <property type="component" value="Chromosome 4"/>
</dbReference>
<dbReference type="InterPro" id="IPR035513">
    <property type="entry name" value="Invertase/methylesterase_inhib"/>
</dbReference>
<keyword evidence="7" id="KW-1185">Reference proteome</keyword>
<keyword evidence="1 4" id="KW-0732">Signal</keyword>
<evidence type="ECO:0000313" key="6">
    <source>
        <dbReference type="EMBL" id="KAJ9181776.1"/>
    </source>
</evidence>
<evidence type="ECO:0000256" key="2">
    <source>
        <dbReference type="ARBA" id="ARBA00023157"/>
    </source>
</evidence>
<dbReference type="InterPro" id="IPR006501">
    <property type="entry name" value="Pectinesterase_inhib_dom"/>
</dbReference>
<comment type="similarity">
    <text evidence="3">Belongs to the PMEI family.</text>
</comment>
<reference evidence="6" key="1">
    <citation type="journal article" date="2023" name="Plant Biotechnol. J.">
        <title>Chromosome-level wild Hevea brasiliensis genome provides new tools for genomic-assisted breeding and valuable loci to elevate rubber yield.</title>
        <authorList>
            <person name="Cheng H."/>
            <person name="Song X."/>
            <person name="Hu Y."/>
            <person name="Wu T."/>
            <person name="Yang Q."/>
            <person name="An Z."/>
            <person name="Feng S."/>
            <person name="Deng Z."/>
            <person name="Wu W."/>
            <person name="Zeng X."/>
            <person name="Tu M."/>
            <person name="Wang X."/>
            <person name="Huang H."/>
        </authorList>
    </citation>
    <scope>NUCLEOTIDE SEQUENCE</scope>
    <source>
        <strain evidence="6">MT/VB/25A 57/8</strain>
    </source>
</reference>
<evidence type="ECO:0000256" key="1">
    <source>
        <dbReference type="ARBA" id="ARBA00022729"/>
    </source>
</evidence>
<sequence length="177" mass="19564">MKNPMSPTLFSLVHALLLIIFSLFIHCASVQSDATLIEYICKKTPNYTLCVSFLYTYPESATADVKGLAVMMVRIVQAKAIMTLNKIKELLESSPELMLPLFYCAKKYNAILRADIPEAIEALDKGFYKFSKAGTDDAATEAKLCEQNFHGKSPLTYMNSVVHDTSAVASAIVQILL</sequence>
<gene>
    <name evidence="6" type="ORF">P3X46_005834</name>
</gene>
<evidence type="ECO:0000256" key="3">
    <source>
        <dbReference type="ARBA" id="ARBA00038471"/>
    </source>
</evidence>
<organism evidence="6 7">
    <name type="scientific">Hevea brasiliensis</name>
    <name type="common">Para rubber tree</name>
    <name type="synonym">Siphonia brasiliensis</name>
    <dbReference type="NCBI Taxonomy" id="3981"/>
    <lineage>
        <taxon>Eukaryota</taxon>
        <taxon>Viridiplantae</taxon>
        <taxon>Streptophyta</taxon>
        <taxon>Embryophyta</taxon>
        <taxon>Tracheophyta</taxon>
        <taxon>Spermatophyta</taxon>
        <taxon>Magnoliopsida</taxon>
        <taxon>eudicotyledons</taxon>
        <taxon>Gunneridae</taxon>
        <taxon>Pentapetalae</taxon>
        <taxon>rosids</taxon>
        <taxon>fabids</taxon>
        <taxon>Malpighiales</taxon>
        <taxon>Euphorbiaceae</taxon>
        <taxon>Crotonoideae</taxon>
        <taxon>Micrandreae</taxon>
        <taxon>Hevea</taxon>
    </lineage>
</organism>
<dbReference type="SUPFAM" id="SSF101148">
    <property type="entry name" value="Plant invertase/pectin methylesterase inhibitor"/>
    <property type="match status" value="1"/>
</dbReference>
<keyword evidence="2" id="KW-1015">Disulfide bond</keyword>
<protein>
    <recommendedName>
        <fullName evidence="5">Pectinesterase inhibitor domain-containing protein</fullName>
    </recommendedName>
</protein>
<dbReference type="NCBIfam" id="TIGR01614">
    <property type="entry name" value="PME_inhib"/>
    <property type="match status" value="1"/>
</dbReference>
<feature type="domain" description="Pectinesterase inhibitor" evidence="5">
    <location>
        <begin position="32"/>
        <end position="172"/>
    </location>
</feature>
<evidence type="ECO:0000259" key="5">
    <source>
        <dbReference type="SMART" id="SM00856"/>
    </source>
</evidence>
<dbReference type="Gene3D" id="1.20.140.40">
    <property type="entry name" value="Invertase/pectin methylesterase inhibitor family protein"/>
    <property type="match status" value="1"/>
</dbReference>
<comment type="caution">
    <text evidence="6">The sequence shown here is derived from an EMBL/GenBank/DDBJ whole genome shotgun (WGS) entry which is preliminary data.</text>
</comment>
<evidence type="ECO:0000256" key="4">
    <source>
        <dbReference type="SAM" id="SignalP"/>
    </source>
</evidence>
<dbReference type="SMART" id="SM00856">
    <property type="entry name" value="PMEI"/>
    <property type="match status" value="1"/>
</dbReference>